<proteinExistence type="predicted"/>
<evidence type="ECO:0000313" key="3">
    <source>
        <dbReference type="WBParaSite" id="TCLT_0000100201-mRNA-1"/>
    </source>
</evidence>
<accession>A0A0N5CLL4</accession>
<dbReference type="WBParaSite" id="TCLT_0000100201-mRNA-1">
    <property type="protein sequence ID" value="TCLT_0000100201-mRNA-1"/>
    <property type="gene ID" value="TCLT_0000100201"/>
</dbReference>
<dbReference type="OrthoDB" id="5776386at2759"/>
<dbReference type="EMBL" id="UYYF01000102">
    <property type="protein sequence ID" value="VDM96205.1"/>
    <property type="molecule type" value="Genomic_DNA"/>
</dbReference>
<reference evidence="3" key="1">
    <citation type="submission" date="2017-02" db="UniProtKB">
        <authorList>
            <consortium name="WormBaseParasite"/>
        </authorList>
    </citation>
    <scope>IDENTIFICATION</scope>
</reference>
<gene>
    <name evidence="1" type="ORF">TCLT_LOCUS1003</name>
</gene>
<evidence type="ECO:0000313" key="1">
    <source>
        <dbReference type="EMBL" id="VDM96205.1"/>
    </source>
</evidence>
<organism evidence="3">
    <name type="scientific">Thelazia callipaeda</name>
    <name type="common">Oriental eyeworm</name>
    <name type="synonym">Parasitic nematode</name>
    <dbReference type="NCBI Taxonomy" id="103827"/>
    <lineage>
        <taxon>Eukaryota</taxon>
        <taxon>Metazoa</taxon>
        <taxon>Ecdysozoa</taxon>
        <taxon>Nematoda</taxon>
        <taxon>Chromadorea</taxon>
        <taxon>Rhabditida</taxon>
        <taxon>Spirurina</taxon>
        <taxon>Spiruromorpha</taxon>
        <taxon>Thelazioidea</taxon>
        <taxon>Thelaziidae</taxon>
        <taxon>Thelazia</taxon>
    </lineage>
</organism>
<dbReference type="OMA" id="EEGSAFH"/>
<keyword evidence="2" id="KW-1185">Reference proteome</keyword>
<protein>
    <submittedName>
        <fullName evidence="3">YbjN domain-containing protein</fullName>
    </submittedName>
</protein>
<name>A0A0N5CLL4_THECL</name>
<sequence length="142" mass="16401">MKRISRRGIVHSVNSSGIARIIFSEENMKIQGTLTGDNGEVFTFRGCIDSSQKRESSFSFTTAFEFLDNETGREFREILFSNFRADMEIYKHITPRIVDQNKEVFIGEMKISTNIFERSVVLERRLSSVEDEIIEISNDFLA</sequence>
<dbReference type="AlphaFoldDB" id="A0A0N5CLL4"/>
<evidence type="ECO:0000313" key="2">
    <source>
        <dbReference type="Proteomes" id="UP000276776"/>
    </source>
</evidence>
<dbReference type="Proteomes" id="UP000276776">
    <property type="component" value="Unassembled WGS sequence"/>
</dbReference>
<reference evidence="1 2" key="2">
    <citation type="submission" date="2018-11" db="EMBL/GenBank/DDBJ databases">
        <authorList>
            <consortium name="Pathogen Informatics"/>
        </authorList>
    </citation>
    <scope>NUCLEOTIDE SEQUENCE [LARGE SCALE GENOMIC DNA]</scope>
</reference>